<protein>
    <submittedName>
        <fullName evidence="2">Uridine-cytidine kinase 1, putative</fullName>
        <ecNumber evidence="2">2.7.1.48</ecNumber>
    </submittedName>
</protein>
<dbReference type="InterPro" id="IPR027417">
    <property type="entry name" value="P-loop_NTPase"/>
</dbReference>
<dbReference type="GeneID" id="14907534"/>
<feature type="non-terminal residue" evidence="2">
    <location>
        <position position="119"/>
    </location>
</feature>
<dbReference type="InParanoid" id="G0QTR2"/>
<feature type="domain" description="Phosphoribulokinase/uridine kinase" evidence="1">
    <location>
        <begin position="13"/>
        <end position="119"/>
    </location>
</feature>
<accession>G0QTR2</accession>
<dbReference type="OrthoDB" id="10257085at2759"/>
<dbReference type="InterPro" id="IPR006083">
    <property type="entry name" value="PRK/URK"/>
</dbReference>
<dbReference type="AlphaFoldDB" id="G0QTR2"/>
<keyword evidence="2" id="KW-0808">Transferase</keyword>
<dbReference type="Pfam" id="PF00485">
    <property type="entry name" value="PRK"/>
    <property type="match status" value="1"/>
</dbReference>
<dbReference type="eggNOG" id="KOG4203">
    <property type="taxonomic scope" value="Eukaryota"/>
</dbReference>
<evidence type="ECO:0000313" key="3">
    <source>
        <dbReference type="Proteomes" id="UP000008983"/>
    </source>
</evidence>
<dbReference type="OMA" id="DYVMEAT"/>
<dbReference type="EC" id="2.7.1.48" evidence="2"/>
<evidence type="ECO:0000313" key="2">
    <source>
        <dbReference type="EMBL" id="EGR31383.1"/>
    </source>
</evidence>
<dbReference type="STRING" id="857967.G0QTR2"/>
<dbReference type="Gene3D" id="3.40.50.300">
    <property type="entry name" value="P-loop containing nucleotide triphosphate hydrolases"/>
    <property type="match status" value="1"/>
</dbReference>
<name>G0QTR2_ICHMU</name>
<gene>
    <name evidence="2" type="ORF">IMG5_110880</name>
</gene>
<dbReference type="PRINTS" id="PR00988">
    <property type="entry name" value="URIDINKINASE"/>
</dbReference>
<reference evidence="2 3" key="1">
    <citation type="submission" date="2011-07" db="EMBL/GenBank/DDBJ databases">
        <authorList>
            <person name="Coyne R."/>
            <person name="Brami D."/>
            <person name="Johnson J."/>
            <person name="Hostetler J."/>
            <person name="Hannick L."/>
            <person name="Clark T."/>
            <person name="Cassidy-Hanley D."/>
            <person name="Inman J."/>
        </authorList>
    </citation>
    <scope>NUCLEOTIDE SEQUENCE [LARGE SCALE GENOMIC DNA]</scope>
    <source>
        <strain evidence="2 3">G5</strain>
    </source>
</reference>
<keyword evidence="2" id="KW-0418">Kinase</keyword>
<keyword evidence="3" id="KW-1185">Reference proteome</keyword>
<evidence type="ECO:0000259" key="1">
    <source>
        <dbReference type="Pfam" id="PF00485"/>
    </source>
</evidence>
<proteinExistence type="predicted"/>
<organism evidence="2 3">
    <name type="scientific">Ichthyophthirius multifiliis</name>
    <name type="common">White spot disease agent</name>
    <name type="synonym">Ich</name>
    <dbReference type="NCBI Taxonomy" id="5932"/>
    <lineage>
        <taxon>Eukaryota</taxon>
        <taxon>Sar</taxon>
        <taxon>Alveolata</taxon>
        <taxon>Ciliophora</taxon>
        <taxon>Intramacronucleata</taxon>
        <taxon>Oligohymenophorea</taxon>
        <taxon>Hymenostomatida</taxon>
        <taxon>Ophryoglenina</taxon>
        <taxon>Ichthyophthirius</taxon>
    </lineage>
</organism>
<dbReference type="RefSeq" id="XP_004034869.1">
    <property type="nucleotide sequence ID" value="XM_004034821.1"/>
</dbReference>
<dbReference type="Proteomes" id="UP000008983">
    <property type="component" value="Unassembled WGS sequence"/>
</dbReference>
<dbReference type="EMBL" id="GL983871">
    <property type="protein sequence ID" value="EGR31383.1"/>
    <property type="molecule type" value="Genomic_DNA"/>
</dbReference>
<dbReference type="SUPFAM" id="SSF52540">
    <property type="entry name" value="P-loop containing nucleoside triphosphate hydrolases"/>
    <property type="match status" value="1"/>
</dbReference>
<dbReference type="GO" id="GO:0005524">
    <property type="term" value="F:ATP binding"/>
    <property type="evidence" value="ECO:0007669"/>
    <property type="project" value="InterPro"/>
</dbReference>
<sequence>MTLQQDNNKAFCIGVCGGSSAGKSIISNLISQSLKEFKLVVASLKQTDFYKNPPKNNKNDVLKEYNFDQPDAVDWKHMKESLETLIQRKDIHIPQYDINQQERKSETQLMKKADVIVVE</sequence>
<dbReference type="GO" id="GO:0004849">
    <property type="term" value="F:uridine kinase activity"/>
    <property type="evidence" value="ECO:0007669"/>
    <property type="project" value="UniProtKB-EC"/>
</dbReference>